<proteinExistence type="predicted"/>
<dbReference type="PROSITE" id="PS50048">
    <property type="entry name" value="ZN2_CY6_FUNGAL_2"/>
    <property type="match status" value="1"/>
</dbReference>
<dbReference type="PROSITE" id="PS00463">
    <property type="entry name" value="ZN2_CY6_FUNGAL_1"/>
    <property type="match status" value="1"/>
</dbReference>
<evidence type="ECO:0000256" key="3">
    <source>
        <dbReference type="ARBA" id="ARBA00022833"/>
    </source>
</evidence>
<feature type="domain" description="Zn(2)-C6 fungal-type" evidence="9">
    <location>
        <begin position="11"/>
        <end position="43"/>
    </location>
</feature>
<evidence type="ECO:0000313" key="11">
    <source>
        <dbReference type="Proteomes" id="UP000654913"/>
    </source>
</evidence>
<organism evidence="10 11">
    <name type="scientific">Aspergillus puulaauensis</name>
    <dbReference type="NCBI Taxonomy" id="1220207"/>
    <lineage>
        <taxon>Eukaryota</taxon>
        <taxon>Fungi</taxon>
        <taxon>Dikarya</taxon>
        <taxon>Ascomycota</taxon>
        <taxon>Pezizomycotina</taxon>
        <taxon>Eurotiomycetes</taxon>
        <taxon>Eurotiomycetidae</taxon>
        <taxon>Eurotiales</taxon>
        <taxon>Aspergillaceae</taxon>
        <taxon>Aspergillus</taxon>
    </lineage>
</organism>
<evidence type="ECO:0000259" key="9">
    <source>
        <dbReference type="PROSITE" id="PS50048"/>
    </source>
</evidence>
<reference evidence="10" key="2">
    <citation type="submission" date="2021-02" db="EMBL/GenBank/DDBJ databases">
        <title>Aspergillus puulaauensis MK2 genome sequence.</title>
        <authorList>
            <person name="Futagami T."/>
            <person name="Mori K."/>
            <person name="Kadooka C."/>
            <person name="Tanaka T."/>
        </authorList>
    </citation>
    <scope>NUCLEOTIDE SEQUENCE</scope>
    <source>
        <strain evidence="10">MK2</strain>
    </source>
</reference>
<dbReference type="Pfam" id="PF04082">
    <property type="entry name" value="Fungal_trans"/>
    <property type="match status" value="1"/>
</dbReference>
<comment type="subcellular location">
    <subcellularLocation>
        <location evidence="1">Nucleus</location>
    </subcellularLocation>
</comment>
<keyword evidence="11" id="KW-1185">Reference proteome</keyword>
<evidence type="ECO:0000256" key="2">
    <source>
        <dbReference type="ARBA" id="ARBA00022723"/>
    </source>
</evidence>
<dbReference type="Gene3D" id="4.10.240.10">
    <property type="entry name" value="Zn(2)-C6 fungal-type DNA-binding domain"/>
    <property type="match status" value="1"/>
</dbReference>
<dbReference type="AlphaFoldDB" id="A0A7R8AFI7"/>
<evidence type="ECO:0000256" key="5">
    <source>
        <dbReference type="ARBA" id="ARBA00023125"/>
    </source>
</evidence>
<dbReference type="GO" id="GO:0000976">
    <property type="term" value="F:transcription cis-regulatory region binding"/>
    <property type="evidence" value="ECO:0007669"/>
    <property type="project" value="TreeGrafter"/>
</dbReference>
<dbReference type="InterPro" id="IPR001138">
    <property type="entry name" value="Zn2Cys6_DnaBD"/>
</dbReference>
<name>A0A7R8AFI7_9EURO</name>
<dbReference type="GO" id="GO:0006351">
    <property type="term" value="P:DNA-templated transcription"/>
    <property type="evidence" value="ECO:0007669"/>
    <property type="project" value="InterPro"/>
</dbReference>
<dbReference type="InterPro" id="IPR007219">
    <property type="entry name" value="XnlR_reg_dom"/>
</dbReference>
<evidence type="ECO:0000256" key="8">
    <source>
        <dbReference type="SAM" id="MobiDB-lite"/>
    </source>
</evidence>
<keyword evidence="5" id="KW-0238">DNA-binding</keyword>
<evidence type="ECO:0000313" key="10">
    <source>
        <dbReference type="EMBL" id="BCS17559.1"/>
    </source>
</evidence>
<dbReference type="GO" id="GO:0008270">
    <property type="term" value="F:zinc ion binding"/>
    <property type="evidence" value="ECO:0007669"/>
    <property type="project" value="InterPro"/>
</dbReference>
<evidence type="ECO:0000256" key="6">
    <source>
        <dbReference type="ARBA" id="ARBA00023163"/>
    </source>
</evidence>
<dbReference type="PANTHER" id="PTHR31845:SF19">
    <property type="entry name" value="TRANSCRIPTION FACTOR DOMAIN-CONTAINING PROTEIN"/>
    <property type="match status" value="1"/>
</dbReference>
<evidence type="ECO:0000256" key="1">
    <source>
        <dbReference type="ARBA" id="ARBA00004123"/>
    </source>
</evidence>
<accession>A0A7R8AFI7</accession>
<keyword evidence="7" id="KW-0539">Nucleus</keyword>
<dbReference type="InterPro" id="IPR051089">
    <property type="entry name" value="prtT"/>
</dbReference>
<dbReference type="OrthoDB" id="3163292at2759"/>
<protein>
    <recommendedName>
        <fullName evidence="9">Zn(2)-C6 fungal-type domain-containing protein</fullName>
    </recommendedName>
</protein>
<keyword evidence="6" id="KW-0804">Transcription</keyword>
<dbReference type="KEGG" id="apuu:APUU_10387A"/>
<dbReference type="GeneID" id="64967564"/>
<feature type="region of interest" description="Disordered" evidence="8">
    <location>
        <begin position="525"/>
        <end position="576"/>
    </location>
</feature>
<dbReference type="RefSeq" id="XP_041549753.1">
    <property type="nucleotide sequence ID" value="XM_041700229.1"/>
</dbReference>
<evidence type="ECO:0000256" key="7">
    <source>
        <dbReference type="ARBA" id="ARBA00023242"/>
    </source>
</evidence>
<feature type="compositionally biased region" description="Polar residues" evidence="8">
    <location>
        <begin position="528"/>
        <end position="540"/>
    </location>
</feature>
<dbReference type="SMART" id="SM00906">
    <property type="entry name" value="Fungal_trans"/>
    <property type="match status" value="1"/>
</dbReference>
<dbReference type="CDD" id="cd12148">
    <property type="entry name" value="fungal_TF_MHR"/>
    <property type="match status" value="1"/>
</dbReference>
<dbReference type="SUPFAM" id="SSF57701">
    <property type="entry name" value="Zn2/Cys6 DNA-binding domain"/>
    <property type="match status" value="1"/>
</dbReference>
<dbReference type="InterPro" id="IPR036864">
    <property type="entry name" value="Zn2-C6_fun-type_DNA-bd_sf"/>
</dbReference>
<reference evidence="10" key="1">
    <citation type="submission" date="2021-01" db="EMBL/GenBank/DDBJ databases">
        <authorList>
            <consortium name="Aspergillus puulaauensis MK2 genome sequencing consortium"/>
            <person name="Kazuki M."/>
            <person name="Futagami T."/>
        </authorList>
    </citation>
    <scope>NUCLEOTIDE SEQUENCE</scope>
    <source>
        <strain evidence="10">MK2</strain>
    </source>
</reference>
<dbReference type="GO" id="GO:0000981">
    <property type="term" value="F:DNA-binding transcription factor activity, RNA polymerase II-specific"/>
    <property type="evidence" value="ECO:0007669"/>
    <property type="project" value="InterPro"/>
</dbReference>
<feature type="region of interest" description="Disordered" evidence="8">
    <location>
        <begin position="50"/>
        <end position="77"/>
    </location>
</feature>
<dbReference type="PANTHER" id="PTHR31845">
    <property type="entry name" value="FINGER DOMAIN PROTEIN, PUTATIVE-RELATED"/>
    <property type="match status" value="1"/>
</dbReference>
<dbReference type="CDD" id="cd00067">
    <property type="entry name" value="GAL4"/>
    <property type="match status" value="1"/>
</dbReference>
<keyword evidence="3" id="KW-0862">Zinc</keyword>
<gene>
    <name evidence="10" type="ORF">APUU_10387A</name>
</gene>
<evidence type="ECO:0000256" key="4">
    <source>
        <dbReference type="ARBA" id="ARBA00023015"/>
    </source>
</evidence>
<sequence>MTAKRPSATNACLPCRKVKMKCVSSGAGDKCSRCARKSLPCVFQQHCRGRKPGTRLSKKEAHGPDPSPSGPRDSDFWAESEGFQPHSLLSHQAMQGRFSLQNILSVNHGPGPADSGMSTPDAISPEDPIVLDLVNAHVASCLLEYFMHRINPYISQLDPALHSFSYLRKSPFLLTAVLAAAAKAFESSLYPGLHAHAEHLFVESFRRGDKSTEVIQGILLLTYWKEPNDTRAWTSVGLAIRIAMELGWHRLSPQVSRRPGLSEIERREIRNVERTFLVLFVYDRSLGLQTGKPWMIERNDLTECVDNWWQDPVSILNDRLLCSFVTLRLLTADTFDLLIPSTTNSMSRLERTITVLDRRIHAWQSNWVGIVCAGRALDELEPVPRCHAFMIRFYGSHLRLQLFSTPLQETGIQNVDRIYDLKPFWLSYQSALAMLDLVAESSALLYLVQDSIHVMTAYAAIFLIKLLLSSPIAVGQEIEPTVTKAIHDAANAFAALSAPPNSSCTYQARFLDKALQEFARISRRRMKNTSSKIESPSSVQGGTGNPHPPRREQYPSIINSDMPSRPLQDPGDSGLGVMHVPQSAVPAAAVPAVYPQYNGPVPEGRDGLDQQSLSVGFELQNQVSENWDFLLGDESRWDDMFASAGFSIQEGVFWC</sequence>
<keyword evidence="2" id="KW-0479">Metal-binding</keyword>
<dbReference type="GO" id="GO:0005634">
    <property type="term" value="C:nucleus"/>
    <property type="evidence" value="ECO:0007669"/>
    <property type="project" value="UniProtKB-SubCell"/>
</dbReference>
<dbReference type="EMBL" id="AP024443">
    <property type="protein sequence ID" value="BCS17559.1"/>
    <property type="molecule type" value="Genomic_DNA"/>
</dbReference>
<keyword evidence="4" id="KW-0805">Transcription regulation</keyword>
<dbReference type="Proteomes" id="UP000654913">
    <property type="component" value="Chromosome 1"/>
</dbReference>
<dbReference type="SMART" id="SM00066">
    <property type="entry name" value="GAL4"/>
    <property type="match status" value="1"/>
</dbReference>